<feature type="region of interest" description="Disordered" evidence="1">
    <location>
        <begin position="564"/>
        <end position="628"/>
    </location>
</feature>
<feature type="region of interest" description="Disordered" evidence="1">
    <location>
        <begin position="1"/>
        <end position="75"/>
    </location>
</feature>
<feature type="compositionally biased region" description="Low complexity" evidence="1">
    <location>
        <begin position="342"/>
        <end position="360"/>
    </location>
</feature>
<dbReference type="OrthoDB" id="6427254at2759"/>
<keyword evidence="3" id="KW-1185">Reference proteome</keyword>
<sequence length="857" mass="94300">MNSWYGVGGPPCSTFLPKENQEKLGLQQSSISPTYQSNEKKPEVEENIMPLKQENSNNAASGLKEKLPSTPLKSVVDTGSLDGTSIDGGKNLLLDTVSVTQKIPKALVPDDLAKVVTPEVKCEERSSEDELEKGLTRTLAGPTTADYCFSLKRPSNDSKATDSPWRYVPVVKRVSVSHGKPVPVESALMRSHIESEACLNLPRITDSLHDELKGGESDDGCRSNFPTSMGTSHAASKRRLYSDEVLEYSSYSGSKKQEKIKQRIEKISRAPDSIEREFRQTRLELEKELRLQKSLSEECEDLGVDEPSTSDLFPEADLLLDPNPSPSYDQTMPDTPCAQTMDSSEPFSSSDFRSVDSSSSAEGVHETAGCSKTGNKSIQRKEKPVPARPRKYLLRHRTDKKKWISVRNHHGTLEYRKASKDEDQRKPPLPRSPRTSKGDVSGGPLNGSNTMSQTNMEMSTFTSSSGEDSLSQHSLSPIKATTHASPPTFSSDMTYSPPQDVASPKSHTSQAFDLSSTPSATQRTNITYSKKGQSYAKDYSNTGQKHSRVYQFLDYLCEQGDSRDSCDSWESSNSMEKESTSESSKCGRSYHGLKDAGSPSSSPEDDDDGKSIPDYQDPSANHTSFSNLLQISNSSKLSKEMEETVLEGMEDDNAILPSANGIECDDEEKGGPKRSPLEKSLRKQAMEKNAKKHVLDKIDLYPRVCLKKWKGKDSITCSRYALELENVSAMPTGSKHFTCVERPLLESESSVSSEPSSENSSKTSIEQNIAVGHLELSKSIVLGKDGEFSIQSDCPNQSSVLNSSRRSSLRGHVKKGCPCCNGSPEPKKSRVFKGDKISKKIHSSSKPCSKLHMTKKR</sequence>
<feature type="compositionally biased region" description="Polar residues" evidence="1">
    <location>
        <begin position="26"/>
        <end position="37"/>
    </location>
</feature>
<feature type="compositionally biased region" description="Polar residues" evidence="1">
    <location>
        <begin position="446"/>
        <end position="475"/>
    </location>
</feature>
<feature type="compositionally biased region" description="Polar residues" evidence="1">
    <location>
        <begin position="326"/>
        <end position="341"/>
    </location>
</feature>
<evidence type="ECO:0000256" key="1">
    <source>
        <dbReference type="SAM" id="MobiDB-lite"/>
    </source>
</evidence>
<feature type="region of interest" description="Disordered" evidence="1">
    <location>
        <begin position="822"/>
        <end position="857"/>
    </location>
</feature>
<gene>
    <name evidence="2" type="ORF">J437_LFUL016648</name>
</gene>
<feature type="region of interest" description="Disordered" evidence="1">
    <location>
        <begin position="301"/>
        <end position="540"/>
    </location>
</feature>
<feature type="compositionally biased region" description="Polar residues" evidence="1">
    <location>
        <begin position="224"/>
        <end position="234"/>
    </location>
</feature>
<reference evidence="2" key="2">
    <citation type="submission" date="2017-10" db="EMBL/GenBank/DDBJ databases">
        <title>Ladona fulva Genome sequencing and assembly.</title>
        <authorList>
            <person name="Murali S."/>
            <person name="Richards S."/>
            <person name="Bandaranaike D."/>
            <person name="Bellair M."/>
            <person name="Blankenburg K."/>
            <person name="Chao H."/>
            <person name="Dinh H."/>
            <person name="Doddapaneni H."/>
            <person name="Dugan-Rocha S."/>
            <person name="Elkadiri S."/>
            <person name="Gnanaolivu R."/>
            <person name="Hernandez B."/>
            <person name="Skinner E."/>
            <person name="Javaid M."/>
            <person name="Lee S."/>
            <person name="Li M."/>
            <person name="Ming W."/>
            <person name="Munidasa M."/>
            <person name="Muniz J."/>
            <person name="Nguyen L."/>
            <person name="Hughes D."/>
            <person name="Osuji N."/>
            <person name="Pu L.-L."/>
            <person name="Puazo M."/>
            <person name="Qu C."/>
            <person name="Quiroz J."/>
            <person name="Raj R."/>
            <person name="Weissenberger G."/>
            <person name="Xin Y."/>
            <person name="Zou X."/>
            <person name="Han Y."/>
            <person name="Worley K."/>
            <person name="Muzny D."/>
            <person name="Gibbs R."/>
        </authorList>
    </citation>
    <scope>NUCLEOTIDE SEQUENCE</scope>
    <source>
        <strain evidence="2">Sampled in the wild</strain>
    </source>
</reference>
<dbReference type="AlphaFoldDB" id="A0A8K0KP24"/>
<evidence type="ECO:0000313" key="3">
    <source>
        <dbReference type="Proteomes" id="UP000792457"/>
    </source>
</evidence>
<feature type="compositionally biased region" description="Polar residues" evidence="1">
    <location>
        <begin position="482"/>
        <end position="497"/>
    </location>
</feature>
<dbReference type="EMBL" id="KZ309128">
    <property type="protein sequence ID" value="KAG8237165.1"/>
    <property type="molecule type" value="Genomic_DNA"/>
</dbReference>
<evidence type="ECO:0000313" key="2">
    <source>
        <dbReference type="EMBL" id="KAG8237165.1"/>
    </source>
</evidence>
<feature type="region of interest" description="Disordered" evidence="1">
    <location>
        <begin position="211"/>
        <end position="236"/>
    </location>
</feature>
<feature type="compositionally biased region" description="Basic and acidic residues" evidence="1">
    <location>
        <begin position="825"/>
        <end position="838"/>
    </location>
</feature>
<feature type="compositionally biased region" description="Basic residues" evidence="1">
    <location>
        <begin position="388"/>
        <end position="410"/>
    </location>
</feature>
<feature type="compositionally biased region" description="Basic and acidic residues" evidence="1">
    <location>
        <begin position="669"/>
        <end position="678"/>
    </location>
</feature>
<feature type="region of interest" description="Disordered" evidence="1">
    <location>
        <begin position="794"/>
        <end position="813"/>
    </location>
</feature>
<reference evidence="2" key="1">
    <citation type="submission" date="2013-04" db="EMBL/GenBank/DDBJ databases">
        <authorList>
            <person name="Qu J."/>
            <person name="Murali S.C."/>
            <person name="Bandaranaike D."/>
            <person name="Bellair M."/>
            <person name="Blankenburg K."/>
            <person name="Chao H."/>
            <person name="Dinh H."/>
            <person name="Doddapaneni H."/>
            <person name="Downs B."/>
            <person name="Dugan-Rocha S."/>
            <person name="Elkadiri S."/>
            <person name="Gnanaolivu R.D."/>
            <person name="Hernandez B."/>
            <person name="Javaid M."/>
            <person name="Jayaseelan J.C."/>
            <person name="Lee S."/>
            <person name="Li M."/>
            <person name="Ming W."/>
            <person name="Munidasa M."/>
            <person name="Muniz J."/>
            <person name="Nguyen L."/>
            <person name="Ongeri F."/>
            <person name="Osuji N."/>
            <person name="Pu L.-L."/>
            <person name="Puazo M."/>
            <person name="Qu C."/>
            <person name="Quiroz J."/>
            <person name="Raj R."/>
            <person name="Weissenberger G."/>
            <person name="Xin Y."/>
            <person name="Zou X."/>
            <person name="Han Y."/>
            <person name="Richards S."/>
            <person name="Worley K."/>
            <person name="Muzny D."/>
            <person name="Gibbs R."/>
        </authorList>
    </citation>
    <scope>NUCLEOTIDE SEQUENCE</scope>
    <source>
        <strain evidence="2">Sampled in the wild</strain>
    </source>
</reference>
<feature type="compositionally biased region" description="Polar residues" evidence="1">
    <location>
        <begin position="505"/>
        <end position="532"/>
    </location>
</feature>
<proteinExistence type="predicted"/>
<accession>A0A8K0KP24</accession>
<protein>
    <submittedName>
        <fullName evidence="2">Uncharacterized protein</fullName>
    </submittedName>
</protein>
<organism evidence="2 3">
    <name type="scientific">Ladona fulva</name>
    <name type="common">Scarce chaser dragonfly</name>
    <name type="synonym">Libellula fulva</name>
    <dbReference type="NCBI Taxonomy" id="123851"/>
    <lineage>
        <taxon>Eukaryota</taxon>
        <taxon>Metazoa</taxon>
        <taxon>Ecdysozoa</taxon>
        <taxon>Arthropoda</taxon>
        <taxon>Hexapoda</taxon>
        <taxon>Insecta</taxon>
        <taxon>Pterygota</taxon>
        <taxon>Palaeoptera</taxon>
        <taxon>Odonata</taxon>
        <taxon>Epiprocta</taxon>
        <taxon>Anisoptera</taxon>
        <taxon>Libelluloidea</taxon>
        <taxon>Libellulidae</taxon>
        <taxon>Ladona</taxon>
    </lineage>
</organism>
<feature type="region of interest" description="Disordered" evidence="1">
    <location>
        <begin position="650"/>
        <end position="678"/>
    </location>
</feature>
<name>A0A8K0KP24_LADFU</name>
<dbReference type="Proteomes" id="UP000792457">
    <property type="component" value="Unassembled WGS sequence"/>
</dbReference>
<feature type="compositionally biased region" description="Basic and acidic residues" evidence="1">
    <location>
        <begin position="211"/>
        <end position="221"/>
    </location>
</feature>
<feature type="compositionally biased region" description="Polar residues" evidence="1">
    <location>
        <begin position="618"/>
        <end position="628"/>
    </location>
</feature>
<feature type="compositionally biased region" description="Basic and acidic residues" evidence="1">
    <location>
        <begin position="411"/>
        <end position="426"/>
    </location>
</feature>
<comment type="caution">
    <text evidence="2">The sequence shown here is derived from an EMBL/GenBank/DDBJ whole genome shotgun (WGS) entry which is preliminary data.</text>
</comment>